<evidence type="ECO:0000256" key="3">
    <source>
        <dbReference type="ARBA" id="ARBA00022845"/>
    </source>
</evidence>
<dbReference type="PANTHER" id="PTHR39190:SF1">
    <property type="entry name" value="FLAGELLAR ASSEMBLY FACTOR FLIW"/>
    <property type="match status" value="1"/>
</dbReference>
<evidence type="ECO:0000256" key="2">
    <source>
        <dbReference type="ARBA" id="ARBA00022795"/>
    </source>
</evidence>
<comment type="subcellular location">
    <subcellularLocation>
        <location evidence="5">Cytoplasm</location>
    </subcellularLocation>
</comment>
<comment type="function">
    <text evidence="5">Acts as an anti-CsrA protein, binds CsrA and prevents it from repressing translation of its target genes, one of which is flagellin. Binds to flagellin and participates in the assembly of the flagellum.</text>
</comment>
<organism evidence="6 7">
    <name type="scientific">Clostridioides difficile (strain CD196)</name>
    <name type="common">Peptoclostridium difficile</name>
    <dbReference type="NCBI Taxonomy" id="645462"/>
    <lineage>
        <taxon>Bacteria</taxon>
        <taxon>Bacillati</taxon>
        <taxon>Bacillota</taxon>
        <taxon>Clostridia</taxon>
        <taxon>Peptostreptococcales</taxon>
        <taxon>Peptostreptococcaceae</taxon>
        <taxon>Clostridioides</taxon>
    </lineage>
</organism>
<dbReference type="GO" id="GO:0005737">
    <property type="term" value="C:cytoplasm"/>
    <property type="evidence" value="ECO:0007669"/>
    <property type="project" value="UniProtKB-SubCell"/>
</dbReference>
<proteinExistence type="inferred from homology"/>
<dbReference type="InterPro" id="IPR024046">
    <property type="entry name" value="Flagellar_assmbl_FliW_dom_sf"/>
</dbReference>
<dbReference type="Pfam" id="PF02623">
    <property type="entry name" value="FliW"/>
    <property type="match status" value="1"/>
</dbReference>
<sequence length="130" mass="14856">MMKVTLKKGILGFENLKEYELLDIEDNDSLKEFNSTEEEGIGFVVVSPFEIINEYEIVLNQETIEKLEVKSPKDVVLFNIITLGQTFEESTVNMKAPIVINIKTNFGMQIILQDDKYSIRHPLLRGDNGC</sequence>
<dbReference type="GO" id="GO:0006417">
    <property type="term" value="P:regulation of translation"/>
    <property type="evidence" value="ECO:0007669"/>
    <property type="project" value="UniProtKB-KW"/>
</dbReference>
<keyword evidence="1 5" id="KW-0963">Cytoplasm</keyword>
<dbReference type="EMBL" id="FN538970">
    <property type="protein sequence ID" value="CBA60497.1"/>
    <property type="molecule type" value="Genomic_DNA"/>
</dbReference>
<comment type="subunit">
    <text evidence="5">Interacts with translational regulator CsrA and flagellin(s).</text>
</comment>
<evidence type="ECO:0000313" key="6">
    <source>
        <dbReference type="EMBL" id="CBA60497.1"/>
    </source>
</evidence>
<dbReference type="GO" id="GO:0044780">
    <property type="term" value="P:bacterial-type flagellum assembly"/>
    <property type="evidence" value="ECO:0007669"/>
    <property type="project" value="UniProtKB-UniRule"/>
</dbReference>
<evidence type="ECO:0000256" key="5">
    <source>
        <dbReference type="HAMAP-Rule" id="MF_01185"/>
    </source>
</evidence>
<reference evidence="6 7" key="1">
    <citation type="journal article" date="2009" name="Genome Biol.">
        <title>Comparative genome and phenotypic analysis of Clostridium difficile 027 strains provides insight into the evolution of a hypervirulent bacterium.</title>
        <authorList>
            <person name="Stabler R.A."/>
            <person name="He M."/>
            <person name="Dawson L."/>
            <person name="Martin M."/>
            <person name="Valiente E."/>
            <person name="Corton C."/>
            <person name="Lawley T.D."/>
            <person name="Sebaihia M."/>
            <person name="Quail M.A."/>
            <person name="Rose G."/>
            <person name="Gerding D.N."/>
            <person name="Gibert M."/>
            <person name="Popoff M.R."/>
            <person name="Parkhill J."/>
            <person name="Dougan G."/>
            <person name="Wren B.W."/>
        </authorList>
    </citation>
    <scope>NUCLEOTIDE SEQUENCE [LARGE SCALE GENOMIC DNA]</scope>
    <source>
        <strain evidence="6 7">CD196</strain>
    </source>
</reference>
<dbReference type="HOGENOM" id="CLU_112356_0_2_9"/>
<keyword evidence="3 5" id="KW-0810">Translation regulation</keyword>
<dbReference type="Proteomes" id="UP000002068">
    <property type="component" value="Chromosome"/>
</dbReference>
<dbReference type="PANTHER" id="PTHR39190">
    <property type="entry name" value="FLAGELLAR ASSEMBLY FACTOR FLIW"/>
    <property type="match status" value="1"/>
</dbReference>
<keyword evidence="4 5" id="KW-0143">Chaperone</keyword>
<dbReference type="KEGG" id="cdc:CD196_0247"/>
<protein>
    <recommendedName>
        <fullName evidence="5">Flagellar assembly factor FliW</fullName>
    </recommendedName>
</protein>
<gene>
    <name evidence="5" type="primary">fliW</name>
    <name evidence="6" type="ordered locus">CD196_0247</name>
</gene>
<accession>A0A0H3MYM7</accession>
<evidence type="ECO:0000256" key="4">
    <source>
        <dbReference type="ARBA" id="ARBA00023186"/>
    </source>
</evidence>
<dbReference type="AlphaFoldDB" id="A0A0H3MYM7"/>
<comment type="similarity">
    <text evidence="5">Belongs to the FliW family.</text>
</comment>
<evidence type="ECO:0000256" key="1">
    <source>
        <dbReference type="ARBA" id="ARBA00022490"/>
    </source>
</evidence>
<dbReference type="SUPFAM" id="SSF141457">
    <property type="entry name" value="BH3618-like"/>
    <property type="match status" value="1"/>
</dbReference>
<evidence type="ECO:0000313" key="7">
    <source>
        <dbReference type="Proteomes" id="UP000002068"/>
    </source>
</evidence>
<dbReference type="InterPro" id="IPR003775">
    <property type="entry name" value="Flagellar_assembly_factor_FliW"/>
</dbReference>
<name>A0A0H3MYM7_CLODC</name>
<dbReference type="NCBIfam" id="NF009793">
    <property type="entry name" value="PRK13285.1-1"/>
    <property type="match status" value="1"/>
</dbReference>
<keyword evidence="2 5" id="KW-1005">Bacterial flagellum biogenesis</keyword>
<dbReference type="RefSeq" id="WP_003436041.1">
    <property type="nucleotide sequence ID" value="NC_013315.1"/>
</dbReference>
<dbReference type="Gene3D" id="2.30.290.10">
    <property type="entry name" value="BH3618-like"/>
    <property type="match status" value="1"/>
</dbReference>
<dbReference type="HAMAP" id="MF_01185">
    <property type="entry name" value="FliW"/>
    <property type="match status" value="1"/>
</dbReference>